<evidence type="ECO:0000256" key="1">
    <source>
        <dbReference type="ARBA" id="ARBA00004429"/>
    </source>
</evidence>
<evidence type="ECO:0000313" key="13">
    <source>
        <dbReference type="Proteomes" id="UP000824169"/>
    </source>
</evidence>
<keyword evidence="2" id="KW-0813">Transport</keyword>
<dbReference type="PANTHER" id="PTHR42798:SF6">
    <property type="entry name" value="CELL DIVISION ATP-BINDING PROTEIN FTSE"/>
    <property type="match status" value="1"/>
</dbReference>
<evidence type="ECO:0000256" key="9">
    <source>
        <dbReference type="ARBA" id="ARBA00038388"/>
    </source>
</evidence>
<dbReference type="InterPro" id="IPR017871">
    <property type="entry name" value="ABC_transporter-like_CS"/>
</dbReference>
<dbReference type="PANTHER" id="PTHR42798">
    <property type="entry name" value="LIPOPROTEIN-RELEASING SYSTEM ATP-BINDING PROTEIN LOLD"/>
    <property type="match status" value="1"/>
</dbReference>
<gene>
    <name evidence="12" type="ORF">IAB71_00990</name>
</gene>
<comment type="similarity">
    <text evidence="9">Belongs to the ABC transporter superfamily. Macrolide exporter (TC 3.A.1.122) family.</text>
</comment>
<reference evidence="12" key="1">
    <citation type="submission" date="2020-10" db="EMBL/GenBank/DDBJ databases">
        <authorList>
            <person name="Gilroy R."/>
        </authorList>
    </citation>
    <scope>NUCLEOTIDE SEQUENCE</scope>
    <source>
        <strain evidence="12">CHK188-20938</strain>
    </source>
</reference>
<feature type="transmembrane region" description="Helical" evidence="10">
    <location>
        <begin position="1054"/>
        <end position="1083"/>
    </location>
</feature>
<evidence type="ECO:0000256" key="8">
    <source>
        <dbReference type="ARBA" id="ARBA00023136"/>
    </source>
</evidence>
<dbReference type="InterPro" id="IPR027417">
    <property type="entry name" value="P-loop_NTPase"/>
</dbReference>
<dbReference type="CDD" id="cd03255">
    <property type="entry name" value="ABC_MJ0796_LolCDE_FtsE"/>
    <property type="match status" value="1"/>
</dbReference>
<evidence type="ECO:0000256" key="10">
    <source>
        <dbReference type="SAM" id="Phobius"/>
    </source>
</evidence>
<dbReference type="GO" id="GO:0016887">
    <property type="term" value="F:ATP hydrolysis activity"/>
    <property type="evidence" value="ECO:0007669"/>
    <property type="project" value="InterPro"/>
</dbReference>
<dbReference type="PROSITE" id="PS50893">
    <property type="entry name" value="ABC_TRANSPORTER_2"/>
    <property type="match status" value="1"/>
</dbReference>
<evidence type="ECO:0000256" key="6">
    <source>
        <dbReference type="ARBA" id="ARBA00022840"/>
    </source>
</evidence>
<keyword evidence="3" id="KW-1003">Cell membrane</keyword>
<feature type="transmembrane region" description="Helical" evidence="10">
    <location>
        <begin position="1150"/>
        <end position="1171"/>
    </location>
</feature>
<keyword evidence="8 10" id="KW-0472">Membrane</keyword>
<evidence type="ECO:0000256" key="7">
    <source>
        <dbReference type="ARBA" id="ARBA00022989"/>
    </source>
</evidence>
<dbReference type="GO" id="GO:0005886">
    <property type="term" value="C:plasma membrane"/>
    <property type="evidence" value="ECO:0007669"/>
    <property type="project" value="UniProtKB-SubCell"/>
</dbReference>
<organism evidence="12 13">
    <name type="scientific">Candidatus Scatomonas pullistercoris</name>
    <dbReference type="NCBI Taxonomy" id="2840920"/>
    <lineage>
        <taxon>Bacteria</taxon>
        <taxon>Bacillati</taxon>
        <taxon>Bacillota</taxon>
        <taxon>Clostridia</taxon>
        <taxon>Lachnospirales</taxon>
        <taxon>Lachnospiraceae</taxon>
        <taxon>Lachnospiraceae incertae sedis</taxon>
        <taxon>Candidatus Scatomonas</taxon>
    </lineage>
</organism>
<dbReference type="InterPro" id="IPR003838">
    <property type="entry name" value="ABC3_permease_C"/>
</dbReference>
<keyword evidence="6 12" id="KW-0067">ATP-binding</keyword>
<feature type="transmembrane region" description="Helical" evidence="10">
    <location>
        <begin position="266"/>
        <end position="285"/>
    </location>
</feature>
<dbReference type="InterPro" id="IPR017911">
    <property type="entry name" value="MacB-like_ATP-bd"/>
</dbReference>
<dbReference type="SUPFAM" id="SSF52540">
    <property type="entry name" value="P-loop containing nucleoside triphosphate hydrolases"/>
    <property type="match status" value="1"/>
</dbReference>
<evidence type="ECO:0000256" key="2">
    <source>
        <dbReference type="ARBA" id="ARBA00022448"/>
    </source>
</evidence>
<name>A0A9D1T9B4_9FIRM</name>
<evidence type="ECO:0000256" key="4">
    <source>
        <dbReference type="ARBA" id="ARBA00022692"/>
    </source>
</evidence>
<protein>
    <submittedName>
        <fullName evidence="12">ABC transporter ATP-binding protein/permease</fullName>
    </submittedName>
</protein>
<keyword evidence="4 10" id="KW-0812">Transmembrane</keyword>
<feature type="transmembrane region" description="Helical" evidence="10">
    <location>
        <begin position="1104"/>
        <end position="1130"/>
    </location>
</feature>
<accession>A0A9D1T9B4</accession>
<evidence type="ECO:0000259" key="11">
    <source>
        <dbReference type="PROSITE" id="PS50893"/>
    </source>
</evidence>
<dbReference type="InterPro" id="IPR003439">
    <property type="entry name" value="ABC_transporter-like_ATP-bd"/>
</dbReference>
<dbReference type="AlphaFoldDB" id="A0A9D1T9B4"/>
<feature type="domain" description="ABC transporter" evidence="11">
    <location>
        <begin position="2"/>
        <end position="240"/>
    </location>
</feature>
<dbReference type="Proteomes" id="UP000824169">
    <property type="component" value="Unassembled WGS sequence"/>
</dbReference>
<evidence type="ECO:0000256" key="5">
    <source>
        <dbReference type="ARBA" id="ARBA00022741"/>
    </source>
</evidence>
<evidence type="ECO:0000256" key="3">
    <source>
        <dbReference type="ARBA" id="ARBA00022475"/>
    </source>
</evidence>
<dbReference type="GO" id="GO:0098796">
    <property type="term" value="C:membrane protein complex"/>
    <property type="evidence" value="ECO:0007669"/>
    <property type="project" value="UniProtKB-ARBA"/>
</dbReference>
<dbReference type="InterPro" id="IPR003593">
    <property type="entry name" value="AAA+_ATPase"/>
</dbReference>
<keyword evidence="7 10" id="KW-1133">Transmembrane helix</keyword>
<keyword evidence="5" id="KW-0547">Nucleotide-binding</keyword>
<reference evidence="12" key="2">
    <citation type="journal article" date="2021" name="PeerJ">
        <title>Extensive microbial diversity within the chicken gut microbiome revealed by metagenomics and culture.</title>
        <authorList>
            <person name="Gilroy R."/>
            <person name="Ravi A."/>
            <person name="Getino M."/>
            <person name="Pursley I."/>
            <person name="Horton D.L."/>
            <person name="Alikhan N.F."/>
            <person name="Baker D."/>
            <person name="Gharbi K."/>
            <person name="Hall N."/>
            <person name="Watson M."/>
            <person name="Adriaenssens E.M."/>
            <person name="Foster-Nyarko E."/>
            <person name="Jarju S."/>
            <person name="Secka A."/>
            <person name="Antonio M."/>
            <person name="Oren A."/>
            <person name="Chaudhuri R.R."/>
            <person name="La Ragione R."/>
            <person name="Hildebrand F."/>
            <person name="Pallen M.J."/>
        </authorList>
    </citation>
    <scope>NUCLEOTIDE SEQUENCE</scope>
    <source>
        <strain evidence="12">CHK188-20938</strain>
    </source>
</reference>
<dbReference type="FunFam" id="3.40.50.300:FF:000032">
    <property type="entry name" value="Export ABC transporter ATP-binding protein"/>
    <property type="match status" value="1"/>
</dbReference>
<dbReference type="EMBL" id="DVOO01000003">
    <property type="protein sequence ID" value="HIV24356.1"/>
    <property type="molecule type" value="Genomic_DNA"/>
</dbReference>
<evidence type="ECO:0000313" key="12">
    <source>
        <dbReference type="EMBL" id="HIV24356.1"/>
    </source>
</evidence>
<dbReference type="Gene3D" id="3.40.50.300">
    <property type="entry name" value="P-loop containing nucleotide triphosphate hydrolases"/>
    <property type="match status" value="1"/>
</dbReference>
<dbReference type="PROSITE" id="PS00211">
    <property type="entry name" value="ABC_TRANSPORTER_1"/>
    <property type="match status" value="1"/>
</dbReference>
<dbReference type="Pfam" id="PF00005">
    <property type="entry name" value="ABC_tran"/>
    <property type="match status" value="1"/>
</dbReference>
<comment type="subcellular location">
    <subcellularLocation>
        <location evidence="1">Cell inner membrane</location>
        <topology evidence="1">Multi-pass membrane protein</topology>
    </subcellularLocation>
</comment>
<sequence>MLQIKEICKEYRTGDLVQKALNHVSLNLRDSEFVAILGPSGSGKTTLLNVIGGLDSYDSGDLIINGVSTKKYRDRDWDSYRNHTIGFVFQSYNLIPHQTILSNVELTLTIAGISKGERRRRAREALAQVGLGDQVHKLPSQLSGGQMQRVAIARALVNDPDILLADEPTGALDSETSVQVMELLRQVAKDRLVVMVTHNPELAEEYATRIVRLRDGRIQADSNPFQVDAGALREPVHRKLGKASMSFLTALSLSFNNLKTKKARTLLTSFAGSIGIIGIALILAVSTGANAYIDGLEEETLAEYPVQIQSTGLDFTSMLSMGSGGGGDGDADQEVGVFEMLTNLVSSTDSNDLAALKAFLDSGGSGIEEYANAIEYSYSVTPQIYRQDAESIRQVHPDSSFSALGLGSGNSSNSLMSSMMSTDVFYQMPEETSLYETQYDVKAGRWPENYRECVVVLTDDGSISDFMLYILGLRDSLELDEMIQEFIDEVPVKIPEDYGSYTYEDLLGIRFKLVNSSDYYVYDSQYQVWTDKRDDAEYMKELVDSGEDITVVGVVQPSGDANGFVLGSGIAYHASLTEHVAEEAAESAIVKEQLANPDTNIFSGEAFGQESDESSFDMDSLITVDEEALAELFQVDEETLTEALSSSLDLSDAFSQAGNSLDLSALADLGSIQLELPDVPSLSLEEFMGSLELNISMDSLTRMAGSLLEGYQAYAKEHPEADYSGLGENLLNYFQTEQARGILEKHVQEILESSGDYSVSTEELQDLISRVMTGYRAYAAANGYTDPDRFDEYLLEYLQTSEAEEVLSQWAQEVFPESGPVVTTEQLEALAGDLFDGYLAYAEESGLPDLSRMGEYFTAYLQTEPAQNLLAASMAEMIDTGSLEQQIGTALQNYMASAMGSFTSGLGQALESQVQSAVSQLMEQMASSMEAAVAQAFGSLGDQLEAAMHIDGEAFADAFQFNLSGDQLTELMMSMNAAADATLEDNLEALGYADFDAPSQIDIYPKDFESKDGIVSILNDYNSRMEEEGKEEQVISYTDMVGSLMSSVTEIINIISYVLIAFVAISLVVSSIMIGVITYISVLERRKEIGILRAIGASKRNVSQVFNAETFIIGACAGLLGIGATLLLLIPGNAAIHYFAGTDEISGRLPVSGALILIALSIVLTLISGLLPSRKAAKSDPVTALRVE</sequence>
<comment type="caution">
    <text evidence="12">The sequence shown here is derived from an EMBL/GenBank/DDBJ whole genome shotgun (WGS) entry which is preliminary data.</text>
</comment>
<dbReference type="Pfam" id="PF02687">
    <property type="entry name" value="FtsX"/>
    <property type="match status" value="1"/>
</dbReference>
<proteinExistence type="inferred from homology"/>
<dbReference type="GO" id="GO:0022857">
    <property type="term" value="F:transmembrane transporter activity"/>
    <property type="evidence" value="ECO:0007669"/>
    <property type="project" value="UniProtKB-ARBA"/>
</dbReference>
<dbReference type="SMART" id="SM00382">
    <property type="entry name" value="AAA"/>
    <property type="match status" value="1"/>
</dbReference>
<dbReference type="GO" id="GO:0005524">
    <property type="term" value="F:ATP binding"/>
    <property type="evidence" value="ECO:0007669"/>
    <property type="project" value="UniProtKB-KW"/>
</dbReference>